<evidence type="ECO:0000256" key="2">
    <source>
        <dbReference type="ARBA" id="ARBA00022857"/>
    </source>
</evidence>
<sequence length="338" mass="36822">MVQYAKNQPEGFVNHISKVAIIGAGGNVGKHMTQALLQTGKHTVTALTRIGSRSVLPEGVIKAPVDYANEKSLIGALKGQQFLIVSMAVSGGATAEAIVMSAAGKAGVPWVMPTCYGTDIDNKKLMEENLTGALAFANIAAAEKNGLSWTTMNCSFWYEFSLMSDNCYGIDIAKRRATLFGQGDVRICTSTWLQCGRAAAAFLSLKVLPEDEQDADVTMARWCNRPLFIKSFVASQRDMLDSLHRVLSTTDKDWTVEQVDAQRRYDEGKKLLAGPEGYLGFSHCLYTRTFFENGGGDFSDKVVNEELGLPQEDMEEATQRAVDMALSAGEFEYAKGAH</sequence>
<dbReference type="PANTHER" id="PTHR47706">
    <property type="entry name" value="NMRA-LIKE FAMILY PROTEIN"/>
    <property type="match status" value="1"/>
</dbReference>
<dbReference type="SUPFAM" id="SSF51735">
    <property type="entry name" value="NAD(P)-binding Rossmann-fold domains"/>
    <property type="match status" value="1"/>
</dbReference>
<dbReference type="InterPro" id="IPR036291">
    <property type="entry name" value="NAD(P)-bd_dom_sf"/>
</dbReference>
<dbReference type="Gene3D" id="3.40.50.720">
    <property type="entry name" value="NAD(P)-binding Rossmann-like Domain"/>
    <property type="match status" value="1"/>
</dbReference>
<dbReference type="InterPro" id="IPR016040">
    <property type="entry name" value="NAD(P)-bd_dom"/>
</dbReference>
<protein>
    <submittedName>
        <fullName evidence="5">NAD(P)-binding domain protein</fullName>
    </submittedName>
</protein>
<evidence type="ECO:0000313" key="5">
    <source>
        <dbReference type="EMBL" id="OAA52769.1"/>
    </source>
</evidence>
<dbReference type="OrthoDB" id="419598at2759"/>
<organism evidence="5 6">
    <name type="scientific">Beauveria brongniartii RCEF 3172</name>
    <dbReference type="NCBI Taxonomy" id="1081107"/>
    <lineage>
        <taxon>Eukaryota</taxon>
        <taxon>Fungi</taxon>
        <taxon>Dikarya</taxon>
        <taxon>Ascomycota</taxon>
        <taxon>Pezizomycotina</taxon>
        <taxon>Sordariomycetes</taxon>
        <taxon>Hypocreomycetidae</taxon>
        <taxon>Hypocreales</taxon>
        <taxon>Cordycipitaceae</taxon>
        <taxon>Beauveria</taxon>
        <taxon>Beauveria brongniartii</taxon>
    </lineage>
</organism>
<dbReference type="Proteomes" id="UP000076863">
    <property type="component" value="Unassembled WGS sequence"/>
</dbReference>
<proteinExistence type="inferred from homology"/>
<gene>
    <name evidence="5" type="ORF">BBO_00610</name>
</gene>
<dbReference type="Pfam" id="PF13460">
    <property type="entry name" value="NAD_binding_10"/>
    <property type="match status" value="1"/>
</dbReference>
<comment type="caution">
    <text evidence="5">The sequence shown here is derived from an EMBL/GenBank/DDBJ whole genome shotgun (WGS) entry which is preliminary data.</text>
</comment>
<feature type="domain" description="NAD(P)-binding" evidence="4">
    <location>
        <begin position="23"/>
        <end position="119"/>
    </location>
</feature>
<evidence type="ECO:0000256" key="1">
    <source>
        <dbReference type="ARBA" id="ARBA00005725"/>
    </source>
</evidence>
<reference evidence="5 6" key="1">
    <citation type="journal article" date="2016" name="Genome Biol. Evol.">
        <title>Divergent and convergent evolution of fungal pathogenicity.</title>
        <authorList>
            <person name="Shang Y."/>
            <person name="Xiao G."/>
            <person name="Zheng P."/>
            <person name="Cen K."/>
            <person name="Zhan S."/>
            <person name="Wang C."/>
        </authorList>
    </citation>
    <scope>NUCLEOTIDE SEQUENCE [LARGE SCALE GENOMIC DNA]</scope>
    <source>
        <strain evidence="5 6">RCEF 3172</strain>
    </source>
</reference>
<accession>A0A167L8A1</accession>
<dbReference type="AlphaFoldDB" id="A0A167L8A1"/>
<evidence type="ECO:0000313" key="6">
    <source>
        <dbReference type="Proteomes" id="UP000076863"/>
    </source>
</evidence>
<keyword evidence="2" id="KW-0521">NADP</keyword>
<dbReference type="InterPro" id="IPR051609">
    <property type="entry name" value="NmrA/Isoflavone_reductase-like"/>
</dbReference>
<evidence type="ECO:0000256" key="3">
    <source>
        <dbReference type="ARBA" id="ARBA00023002"/>
    </source>
</evidence>
<keyword evidence="6" id="KW-1185">Reference proteome</keyword>
<comment type="similarity">
    <text evidence="1">Belongs to the NmrA-type oxidoreductase family. Isoflavone reductase subfamily.</text>
</comment>
<keyword evidence="3" id="KW-0560">Oxidoreductase</keyword>
<dbReference type="PANTHER" id="PTHR47706:SF7">
    <property type="entry name" value="CIPA-LIKE, PUTATIVE (AFU_ORTHOLOGUE AFUA_1G01630)-RELATED"/>
    <property type="match status" value="1"/>
</dbReference>
<dbReference type="GO" id="GO:0016491">
    <property type="term" value="F:oxidoreductase activity"/>
    <property type="evidence" value="ECO:0007669"/>
    <property type="project" value="UniProtKB-KW"/>
</dbReference>
<name>A0A167L8A1_9HYPO</name>
<dbReference type="EMBL" id="AZHA01000001">
    <property type="protein sequence ID" value="OAA52769.1"/>
    <property type="molecule type" value="Genomic_DNA"/>
</dbReference>
<evidence type="ECO:0000259" key="4">
    <source>
        <dbReference type="Pfam" id="PF13460"/>
    </source>
</evidence>